<proteinExistence type="predicted"/>
<dbReference type="InterPro" id="IPR036389">
    <property type="entry name" value="RNase_III_sf"/>
</dbReference>
<dbReference type="SMART" id="SM00535">
    <property type="entry name" value="RIBOc"/>
    <property type="match status" value="1"/>
</dbReference>
<name>A0A0A2L2L2_PENIT</name>
<reference evidence="2 3" key="1">
    <citation type="journal article" date="2015" name="Mol. Plant Microbe Interact.">
        <title>Genome, transcriptome, and functional analyses of Penicillium expansum provide new insights into secondary metabolism and pathogenicity.</title>
        <authorList>
            <person name="Ballester A.R."/>
            <person name="Marcet-Houben M."/>
            <person name="Levin E."/>
            <person name="Sela N."/>
            <person name="Selma-Lazaro C."/>
            <person name="Carmona L."/>
            <person name="Wisniewski M."/>
            <person name="Droby S."/>
            <person name="Gonzalez-Candelas L."/>
            <person name="Gabaldon T."/>
        </authorList>
    </citation>
    <scope>NUCLEOTIDE SEQUENCE [LARGE SCALE GENOMIC DNA]</scope>
    <source>
        <strain evidence="2 3">PHI-1</strain>
    </source>
</reference>
<evidence type="ECO:0000313" key="2">
    <source>
        <dbReference type="EMBL" id="KGO73438.1"/>
    </source>
</evidence>
<evidence type="ECO:0000259" key="1">
    <source>
        <dbReference type="PROSITE" id="PS50142"/>
    </source>
</evidence>
<feature type="domain" description="RNase III" evidence="1">
    <location>
        <begin position="15"/>
        <end position="132"/>
    </location>
</feature>
<dbReference type="PhylomeDB" id="A0A0A2L2L2"/>
<dbReference type="STRING" id="40296.A0A0A2L2L2"/>
<dbReference type="GO" id="GO:0006396">
    <property type="term" value="P:RNA processing"/>
    <property type="evidence" value="ECO:0007669"/>
    <property type="project" value="InterPro"/>
</dbReference>
<comment type="caution">
    <text evidence="2">The sequence shown here is derived from an EMBL/GenBank/DDBJ whole genome shotgun (WGS) entry which is preliminary data.</text>
</comment>
<dbReference type="OMA" id="AVYLDCN"/>
<dbReference type="InterPro" id="IPR000999">
    <property type="entry name" value="RNase_III_dom"/>
</dbReference>
<protein>
    <recommendedName>
        <fullName evidence="1">RNase III domain-containing protein</fullName>
    </recommendedName>
</protein>
<keyword evidence="3" id="KW-1185">Reference proteome</keyword>
<dbReference type="Pfam" id="PF00636">
    <property type="entry name" value="Ribonuclease_3"/>
    <property type="match status" value="1"/>
</dbReference>
<dbReference type="CDD" id="cd00593">
    <property type="entry name" value="RIBOc"/>
    <property type="match status" value="1"/>
</dbReference>
<dbReference type="EMBL" id="JQGA01000827">
    <property type="protein sequence ID" value="KGO73438.1"/>
    <property type="molecule type" value="Genomic_DNA"/>
</dbReference>
<evidence type="ECO:0000313" key="3">
    <source>
        <dbReference type="Proteomes" id="UP000030104"/>
    </source>
</evidence>
<dbReference type="PROSITE" id="PS50142">
    <property type="entry name" value="RNASE_3_2"/>
    <property type="match status" value="1"/>
</dbReference>
<dbReference type="OrthoDB" id="67027at2759"/>
<dbReference type="Proteomes" id="UP000030104">
    <property type="component" value="Unassembled WGS sequence"/>
</dbReference>
<gene>
    <name evidence="2" type="ORF">PITC_085760</name>
</gene>
<dbReference type="SUPFAM" id="SSF69065">
    <property type="entry name" value="RNase III domain-like"/>
    <property type="match status" value="1"/>
</dbReference>
<dbReference type="GO" id="GO:0004525">
    <property type="term" value="F:ribonuclease III activity"/>
    <property type="evidence" value="ECO:0007669"/>
    <property type="project" value="InterPro"/>
</dbReference>
<dbReference type="AlphaFoldDB" id="A0A0A2L2L2"/>
<organism evidence="2 3">
    <name type="scientific">Penicillium italicum</name>
    <name type="common">Blue mold</name>
    <dbReference type="NCBI Taxonomy" id="40296"/>
    <lineage>
        <taxon>Eukaryota</taxon>
        <taxon>Fungi</taxon>
        <taxon>Dikarya</taxon>
        <taxon>Ascomycota</taxon>
        <taxon>Pezizomycotina</taxon>
        <taxon>Eurotiomycetes</taxon>
        <taxon>Eurotiomycetidae</taxon>
        <taxon>Eurotiales</taxon>
        <taxon>Aspergillaceae</taxon>
        <taxon>Penicillium</taxon>
    </lineage>
</organism>
<sequence>MVGRYIYPHLSDENLQVFETKINYHFVNRDLLRKALEACSGFNGDGNKRLALIGDSILHLVLVTSGLSKNKSRAQISDMLQKRTGNVYLGKQGFDLGIDKLVVKNPSQPEIMPSVMATTMEAIVGAVYLDCNQQISPCADVMTALGLSWPE</sequence>
<dbReference type="Gene3D" id="1.10.1520.10">
    <property type="entry name" value="Ribonuclease III domain"/>
    <property type="match status" value="1"/>
</dbReference>
<accession>A0A0A2L2L2</accession>
<dbReference type="HOGENOM" id="CLU_000907_3_2_1"/>